<gene>
    <name evidence="3" type="ORF">FOL01_0463</name>
</gene>
<dbReference type="InterPro" id="IPR023346">
    <property type="entry name" value="Lysozyme-like_dom_sf"/>
</dbReference>
<protein>
    <submittedName>
        <fullName evidence="3">Phage tail length tape-measure protein</fullName>
    </submittedName>
</protein>
<feature type="domain" description="Peptidase C51" evidence="2">
    <location>
        <begin position="1187"/>
        <end position="1308"/>
    </location>
</feature>
<keyword evidence="1" id="KW-1133">Transmembrane helix</keyword>
<dbReference type="Pfam" id="PF20155">
    <property type="entry name" value="TMP_3"/>
    <property type="match status" value="1"/>
</dbReference>
<dbReference type="Gene3D" id="1.20.120.20">
    <property type="entry name" value="Apolipoprotein"/>
    <property type="match status" value="2"/>
</dbReference>
<sequence>MADGKINIDLILDDQTDKTWTDFKSKAEQQGKEGYETFKKSFGNEPLIAKLEAKAETEGVDNFQELLAEIPEEEQTELLAKAEKGEIKTFDDLLNALPEETRTELQAKAHTADIRTFDDLLNEVPEDVRTELKAKAEKGEIISFDDLLAELPEETRTELKAKAERGKVASFNQILKTVPMSTKTKLQVDAQRHGIDNFDKLLKKLPKKTRTELLAKAEKGEVIDYERLLNEVPKKYVTNLQLNDNASSGLQNIQHEAQETKSKFGGLKDIISGSFVGNVAAQGIGKVTGYLTGLVGEAGRASDAMQGFDATMQLAGFGKGKIKSVGKDVKKYADDTVYDLKDVSNTTAQLAANGVDNFEKLTESAGNLTAVAGGTKDDFKSVAMVMTQTASTGKLTTENWNQLTDAIPGASGKLQEAMKKNGAFTGDFREAMEKGQISADDFNKAIDQLGSTDKAKKFAKGTAEFQGAFGNLEAEVVNGWQEIIDAVGKKNLTDIINNLAGVATKAFSGIAKGVKVMSDQLGKLKKHPAILAALTTAFKAIGMALAVFVGLKSVIGIITGIAKAFALLNAVLKANIFVAVASAIIGLGVALVSLYKHNKKFRNFVNGIVDAVVDFAKGVGKWFGNAFDIIGDFFKDIGKSFSNGGKTIQKFTKSISKWFKGIGKSIGNGASAIGGWFSGLVKGFRKGWNKFIKGAKKLAKGFGKTILYALALPVGIAMTITKPLVGGLKKIINSLIKWIKKAWNGTVGFLNEIWAPIQKTWTKVWNAIADFFDELWNGKHGVKRIFSDAINAISDVLGGFLEGISKAWSNTWNKISEFFNDVWNGKHGIKRLFNDAINAISSVMHKVLGGISKTWSKVWGAIADFFGNIWNGKHGIKRLFNDAINAISSVMHKVLGGISKTWSKVWGAIADFFGNIWNGKHGIKKTASNAWNWMSDKLIGFGTNVSKTWTNMWTGIKDFFSDIWGDIKGLAKDGMNGIIGFINTGVSGINGVIHNFGGKKHTIKPLKKLATGTAGAPSGLAMVNDGFDSPTGQELIIDNKGQGTILSGRNRLVNFEGGETVVPASVTEAMLGGHKFANGTGGWFGGVKSFFGDVADDISDAISSATGKAKDFLNIAMHPVKYIEDKVFNPMTKGFGGLSGKAFSSLGSAVGGSKGVKGQQSNWWHELWKMLKDTMSGVGGGGGLGDDYRFKNKSKDEGMPSGDPWGYFFRECVSFVASRLSNVGVKPSLFTGLGNGSNWTSARAKHKSTPSVGDVAVYSKGSKYGNHVSVVTGVNNGRYSEEGYNYGGNGKYYKSSGLKFGDATTFLDFGKSAAKGKKKANKSGSPLQKLIRSQVGGIFDWVSDMMSGLLGSFNGGGEQASGPGAKPSGSHKNWLKQAGVKSNFDKWNYIINHESGWNPKAQNPSSSAYGIGQALPPSKMASFGSDYMTNPITQLKWMKSYVNGRYGGIKNAYAFWKNHHWYANGGRTNGVGLVGEVDGEDEWVINPNRRSADETILGSIKETADKQPNSFAAKLAQVVNTAKSGSQSNMIAQVPHGSHAQSVNQSNSGIDLSGDVHMVVQLDSGEVARATYPKIKVLQNQDIQLKGQTTGNMYDY</sequence>
<dbReference type="InterPro" id="IPR013491">
    <property type="entry name" value="Tape_meas_N"/>
</dbReference>
<evidence type="ECO:0000313" key="3">
    <source>
        <dbReference type="EMBL" id="APS41322.1"/>
    </source>
</evidence>
<accession>A0A1L6R9Z4</accession>
<proteinExistence type="predicted"/>
<reference evidence="3 4" key="1">
    <citation type="submission" date="2016-02" db="EMBL/GenBank/DDBJ databases">
        <title>Complete Genome Sequence of Weissella jogaejeotgali FOL01.</title>
        <authorList>
            <person name="Lee J.-H."/>
            <person name="Ku H.-J."/>
        </authorList>
    </citation>
    <scope>NUCLEOTIDE SEQUENCE [LARGE SCALE GENOMIC DNA]</scope>
    <source>
        <strain evidence="3 4">FOL01</strain>
    </source>
</reference>
<evidence type="ECO:0000256" key="1">
    <source>
        <dbReference type="SAM" id="Phobius"/>
    </source>
</evidence>
<dbReference type="EMBL" id="CP014332">
    <property type="protein sequence ID" value="APS41322.1"/>
    <property type="molecule type" value="Genomic_DNA"/>
</dbReference>
<dbReference type="SUPFAM" id="SSF53955">
    <property type="entry name" value="Lysozyme-like"/>
    <property type="match status" value="1"/>
</dbReference>
<dbReference type="OrthoDB" id="2137849at2"/>
<feature type="transmembrane region" description="Helical" evidence="1">
    <location>
        <begin position="574"/>
        <end position="595"/>
    </location>
</feature>
<dbReference type="Gene3D" id="1.10.530.10">
    <property type="match status" value="1"/>
</dbReference>
<dbReference type="NCBIfam" id="TIGR02675">
    <property type="entry name" value="tape_meas_nterm"/>
    <property type="match status" value="1"/>
</dbReference>
<dbReference type="InterPro" id="IPR038765">
    <property type="entry name" value="Papain-like_cys_pep_sf"/>
</dbReference>
<dbReference type="RefSeq" id="WP_075269160.1">
    <property type="nucleotide sequence ID" value="NZ_CP014332.1"/>
</dbReference>
<dbReference type="Proteomes" id="UP000185473">
    <property type="component" value="Chromosome"/>
</dbReference>
<evidence type="ECO:0000313" key="4">
    <source>
        <dbReference type="Proteomes" id="UP000185473"/>
    </source>
</evidence>
<keyword evidence="4" id="KW-1185">Reference proteome</keyword>
<feature type="transmembrane region" description="Helical" evidence="1">
    <location>
        <begin position="706"/>
        <end position="725"/>
    </location>
</feature>
<organism evidence="3 4">
    <name type="scientific">Weissella jogaejeotgali</name>
    <dbReference type="NCBI Taxonomy" id="1631871"/>
    <lineage>
        <taxon>Bacteria</taxon>
        <taxon>Bacillati</taxon>
        <taxon>Bacillota</taxon>
        <taxon>Bacilli</taxon>
        <taxon>Lactobacillales</taxon>
        <taxon>Lactobacillaceae</taxon>
        <taxon>Weissella</taxon>
    </lineage>
</organism>
<dbReference type="InterPro" id="IPR007921">
    <property type="entry name" value="CHAP_dom"/>
</dbReference>
<dbReference type="Gene3D" id="3.90.1720.10">
    <property type="entry name" value="endopeptidase domain like (from Nostoc punctiforme)"/>
    <property type="match status" value="1"/>
</dbReference>
<dbReference type="PROSITE" id="PS50911">
    <property type="entry name" value="CHAP"/>
    <property type="match status" value="1"/>
</dbReference>
<keyword evidence="1" id="KW-0812">Transmembrane</keyword>
<keyword evidence="1" id="KW-0472">Membrane</keyword>
<dbReference type="SUPFAM" id="SSF54001">
    <property type="entry name" value="Cysteine proteinases"/>
    <property type="match status" value="1"/>
</dbReference>
<feature type="transmembrane region" description="Helical" evidence="1">
    <location>
        <begin position="529"/>
        <end position="562"/>
    </location>
</feature>
<name>A0A1L6R9Z4_9LACO</name>
<dbReference type="STRING" id="1631871.FOL01_0463"/>
<evidence type="ECO:0000259" key="2">
    <source>
        <dbReference type="PROSITE" id="PS50911"/>
    </source>
</evidence>
<dbReference type="KEGG" id="wjo:FOL01_0463"/>
<dbReference type="Pfam" id="PF05257">
    <property type="entry name" value="CHAP"/>
    <property type="match status" value="1"/>
</dbReference>